<evidence type="ECO:0000256" key="7">
    <source>
        <dbReference type="RuleBase" id="RU363069"/>
    </source>
</evidence>
<dbReference type="Gene3D" id="3.60.21.10">
    <property type="match status" value="1"/>
</dbReference>
<keyword evidence="4 7" id="KW-0540">Nuclease</keyword>
<feature type="domain" description="Nuclease SbcCD subunit D C-terminal" evidence="9">
    <location>
        <begin position="290"/>
        <end position="378"/>
    </location>
</feature>
<dbReference type="RefSeq" id="WP_096239558.1">
    <property type="nucleotide sequence ID" value="NZ_LT907978.1"/>
</dbReference>
<dbReference type="CDD" id="cd00840">
    <property type="entry name" value="MPP_Mre11_N"/>
    <property type="match status" value="1"/>
</dbReference>
<dbReference type="GO" id="GO:0008408">
    <property type="term" value="F:3'-5' exonuclease activity"/>
    <property type="evidence" value="ECO:0007669"/>
    <property type="project" value="InterPro"/>
</dbReference>
<name>A0A285PQ79_9FIRM</name>
<organism evidence="10 11">
    <name type="scientific">Anaerobutyricum hallii</name>
    <dbReference type="NCBI Taxonomy" id="39488"/>
    <lineage>
        <taxon>Bacteria</taxon>
        <taxon>Bacillati</taxon>
        <taxon>Bacillota</taxon>
        <taxon>Clostridia</taxon>
        <taxon>Lachnospirales</taxon>
        <taxon>Lachnospiraceae</taxon>
        <taxon>Anaerobutyricum</taxon>
    </lineage>
</organism>
<keyword evidence="11" id="KW-1185">Reference proteome</keyword>
<evidence type="ECO:0000259" key="9">
    <source>
        <dbReference type="Pfam" id="PF12320"/>
    </source>
</evidence>
<dbReference type="STRING" id="39488.ERS852450_02759"/>
<gene>
    <name evidence="7" type="primary">sbcD</name>
    <name evidence="10" type="ORF">EHLA_1024</name>
</gene>
<evidence type="ECO:0000256" key="2">
    <source>
        <dbReference type="ARBA" id="ARBA00011322"/>
    </source>
</evidence>
<dbReference type="InterPro" id="IPR050535">
    <property type="entry name" value="DNA_Repair-Maintenance_Comp"/>
</dbReference>
<evidence type="ECO:0000313" key="11">
    <source>
        <dbReference type="Proteomes" id="UP000217549"/>
    </source>
</evidence>
<evidence type="ECO:0000256" key="6">
    <source>
        <dbReference type="ARBA" id="ARBA00022839"/>
    </source>
</evidence>
<dbReference type="GO" id="GO:0004519">
    <property type="term" value="F:endonuclease activity"/>
    <property type="evidence" value="ECO:0007669"/>
    <property type="project" value="UniProtKB-KW"/>
</dbReference>
<dbReference type="SUPFAM" id="SSF56300">
    <property type="entry name" value="Metallo-dependent phosphatases"/>
    <property type="match status" value="1"/>
</dbReference>
<dbReference type="InterPro" id="IPR004843">
    <property type="entry name" value="Calcineurin-like_PHP"/>
</dbReference>
<protein>
    <recommendedName>
        <fullName evidence="3 7">Nuclease SbcCD subunit D</fullName>
    </recommendedName>
</protein>
<dbReference type="EMBL" id="LT907978">
    <property type="protein sequence ID" value="SOB71758.1"/>
    <property type="molecule type" value="Genomic_DNA"/>
</dbReference>
<comment type="similarity">
    <text evidence="1 7">Belongs to the SbcD family.</text>
</comment>
<keyword evidence="6 7" id="KW-0269">Exonuclease</keyword>
<evidence type="ECO:0000256" key="3">
    <source>
        <dbReference type="ARBA" id="ARBA00013365"/>
    </source>
</evidence>
<dbReference type="GO" id="GO:0006310">
    <property type="term" value="P:DNA recombination"/>
    <property type="evidence" value="ECO:0007669"/>
    <property type="project" value="UniProtKB-KW"/>
</dbReference>
<evidence type="ECO:0000256" key="1">
    <source>
        <dbReference type="ARBA" id="ARBA00010555"/>
    </source>
</evidence>
<keyword evidence="7" id="KW-0235">DNA replication</keyword>
<dbReference type="KEGG" id="ehl:EHLA_1024"/>
<dbReference type="Pfam" id="PF00149">
    <property type="entry name" value="Metallophos"/>
    <property type="match status" value="1"/>
</dbReference>
<evidence type="ECO:0000313" key="10">
    <source>
        <dbReference type="EMBL" id="SOB71758.1"/>
    </source>
</evidence>
<keyword evidence="7" id="KW-0255">Endonuclease</keyword>
<proteinExistence type="inferred from homology"/>
<sequence>MKLIHTADWHLGKNIEGYTRLEEQRQFLKDFIKICEDEQADMIIIAGDIYDNYNPSAIAEQLFYDTLKQLSRNGSCMTVVISGNHDNPDRLTASGPLARDHGIVMAGNPNSIITPGIYGQHEITESAPGYFHAIINNEEVDMLLVPFPSEKRLNEVYLNETDDETQKASSYGEKMSALFSSLKEHFHKDSIHLIASHLFVMDSIEDGSERSIQLGGSYMVGGDIFPETADYIALGHVHKPQKVPGCPNARYSGSPLPFNIKETSFHKQVISVELRAGSPCVIHELPLPVYKPIEIWHCENIEEAIEKCEENKERDCWVYLEIKTDHYIHEEDIKKMKTLKTDILSITPVLPENDSDDFSASDIKEQPFDELVKNFYRKRFQVDIGEETLALLMQIMEEN</sequence>
<dbReference type="InterPro" id="IPR041796">
    <property type="entry name" value="Mre11_N"/>
</dbReference>
<dbReference type="Proteomes" id="UP000217549">
    <property type="component" value="Chromosome I"/>
</dbReference>
<dbReference type="Pfam" id="PF12320">
    <property type="entry name" value="SbcD_C"/>
    <property type="match status" value="1"/>
</dbReference>
<dbReference type="PANTHER" id="PTHR30337:SF0">
    <property type="entry name" value="NUCLEASE SBCCD SUBUNIT D"/>
    <property type="match status" value="1"/>
</dbReference>
<keyword evidence="5 7" id="KW-0378">Hydrolase</keyword>
<evidence type="ECO:0000259" key="8">
    <source>
        <dbReference type="Pfam" id="PF00149"/>
    </source>
</evidence>
<dbReference type="InterPro" id="IPR026843">
    <property type="entry name" value="SbcD_C"/>
</dbReference>
<accession>A0A285PQ79</accession>
<comment type="function">
    <text evidence="7">SbcCD cleaves DNA hairpin structures. These structures can inhibit DNA replication and are intermediates in certain DNA recombination reactions. The complex acts as a 3'-&gt;5' double strand exonuclease that can open hairpins. It also has a 5' single-strand endonuclease activity.</text>
</comment>
<dbReference type="InterPro" id="IPR004593">
    <property type="entry name" value="SbcD"/>
</dbReference>
<evidence type="ECO:0000256" key="4">
    <source>
        <dbReference type="ARBA" id="ARBA00022722"/>
    </source>
</evidence>
<reference evidence="11" key="1">
    <citation type="submission" date="2017-09" db="EMBL/GenBank/DDBJ databases">
        <authorList>
            <person name="Shetty A S."/>
        </authorList>
    </citation>
    <scope>NUCLEOTIDE SEQUENCE [LARGE SCALE GENOMIC DNA]</scope>
</reference>
<dbReference type="NCBIfam" id="TIGR00619">
    <property type="entry name" value="sbcd"/>
    <property type="match status" value="1"/>
</dbReference>
<dbReference type="InterPro" id="IPR029052">
    <property type="entry name" value="Metallo-depent_PP-like"/>
</dbReference>
<feature type="domain" description="Calcineurin-like phosphoesterase" evidence="8">
    <location>
        <begin position="1"/>
        <end position="239"/>
    </location>
</feature>
<dbReference type="GO" id="GO:0006260">
    <property type="term" value="P:DNA replication"/>
    <property type="evidence" value="ECO:0007669"/>
    <property type="project" value="UniProtKB-KW"/>
</dbReference>
<keyword evidence="7" id="KW-0233">DNA recombination</keyword>
<comment type="subunit">
    <text evidence="2 7">Heterodimer of SbcC and SbcD.</text>
</comment>
<evidence type="ECO:0000256" key="5">
    <source>
        <dbReference type="ARBA" id="ARBA00022801"/>
    </source>
</evidence>
<dbReference type="AlphaFoldDB" id="A0A285PQ79"/>
<dbReference type="PANTHER" id="PTHR30337">
    <property type="entry name" value="COMPONENT OF ATP-DEPENDENT DSDNA EXONUCLEASE"/>
    <property type="match status" value="1"/>
</dbReference>